<name>A0A3D8PKW0_9BACI</name>
<dbReference type="AlphaFoldDB" id="A0A3D8PKW0"/>
<accession>A0A3D8PKW0</accession>
<organism evidence="2 3">
    <name type="scientific">Oceanobacillus chungangensis</name>
    <dbReference type="NCBI Taxonomy" id="1229152"/>
    <lineage>
        <taxon>Bacteria</taxon>
        <taxon>Bacillati</taxon>
        <taxon>Bacillota</taxon>
        <taxon>Bacilli</taxon>
        <taxon>Bacillales</taxon>
        <taxon>Bacillaceae</taxon>
        <taxon>Oceanobacillus</taxon>
    </lineage>
</organism>
<keyword evidence="3" id="KW-1185">Reference proteome</keyword>
<evidence type="ECO:0000313" key="2">
    <source>
        <dbReference type="EMBL" id="RDW16710.1"/>
    </source>
</evidence>
<dbReference type="Pfam" id="PF04854">
    <property type="entry name" value="DUF624"/>
    <property type="match status" value="1"/>
</dbReference>
<dbReference type="OrthoDB" id="2182676at2"/>
<gene>
    <name evidence="2" type="ORF">CWR45_13860</name>
</gene>
<comment type="caution">
    <text evidence="2">The sequence shown here is derived from an EMBL/GenBank/DDBJ whole genome shotgun (WGS) entry which is preliminary data.</text>
</comment>
<feature type="transmembrane region" description="Helical" evidence="1">
    <location>
        <begin position="54"/>
        <end position="72"/>
    </location>
</feature>
<evidence type="ECO:0008006" key="4">
    <source>
        <dbReference type="Google" id="ProtNLM"/>
    </source>
</evidence>
<evidence type="ECO:0000256" key="1">
    <source>
        <dbReference type="SAM" id="Phobius"/>
    </source>
</evidence>
<feature type="transmembrane region" description="Helical" evidence="1">
    <location>
        <begin position="172"/>
        <end position="195"/>
    </location>
</feature>
<proteinExistence type="predicted"/>
<feature type="transmembrane region" description="Helical" evidence="1">
    <location>
        <begin position="20"/>
        <end position="47"/>
    </location>
</feature>
<protein>
    <recommendedName>
        <fullName evidence="4">DUF624 domain-containing protein</fullName>
    </recommendedName>
</protein>
<reference evidence="3" key="1">
    <citation type="submission" date="2017-11" db="EMBL/GenBank/DDBJ databases">
        <authorList>
            <person name="Zhu W."/>
        </authorList>
    </citation>
    <scope>NUCLEOTIDE SEQUENCE [LARGE SCALE GENOMIC DNA]</scope>
    <source>
        <strain evidence="3">CAU 1051</strain>
    </source>
</reference>
<dbReference type="EMBL" id="PIOD01000016">
    <property type="protein sequence ID" value="RDW16710.1"/>
    <property type="molecule type" value="Genomic_DNA"/>
</dbReference>
<feature type="transmembrane region" description="Helical" evidence="1">
    <location>
        <begin position="134"/>
        <end position="160"/>
    </location>
</feature>
<dbReference type="InterPro" id="IPR006938">
    <property type="entry name" value="DUF624"/>
</dbReference>
<keyword evidence="1" id="KW-1133">Transmembrane helix</keyword>
<feature type="transmembrane region" description="Helical" evidence="1">
    <location>
        <begin position="109"/>
        <end position="128"/>
    </location>
</feature>
<keyword evidence="1" id="KW-0812">Transmembrane</keyword>
<evidence type="ECO:0000313" key="3">
    <source>
        <dbReference type="Proteomes" id="UP000256520"/>
    </source>
</evidence>
<keyword evidence="1" id="KW-0472">Membrane</keyword>
<feature type="transmembrane region" description="Helical" evidence="1">
    <location>
        <begin position="201"/>
        <end position="221"/>
    </location>
</feature>
<dbReference type="Proteomes" id="UP000256520">
    <property type="component" value="Unassembled WGS sequence"/>
</dbReference>
<sequence>MNNLENSTSLMGSLYSLCDWVMRFSIINLLWVIFNLPIIIFATLIFFSGQQEGYFVFVFIAALMMPFLFFPATTAMFAAIRQWVIQGTISPLFKSYWKYYKENYKKSMFGGFIITAAWTVLIADYYYFIDKNSFLLYMLIIIGVFLFVFSMNFFSVVSHYQLNLSALLKNALLATIGNPISTLLILIGSCIILYLSFYVLLFLLPLFTGTLIAYLSFKLFYRMYLKTIEKQRIHRSK</sequence>